<name>F3PT44_9BACE</name>
<dbReference type="AlphaFoldDB" id="F3PT44"/>
<organism evidence="1 2">
    <name type="scientific">Bacteroides fluxus YIT 12057</name>
    <dbReference type="NCBI Taxonomy" id="763034"/>
    <lineage>
        <taxon>Bacteria</taxon>
        <taxon>Pseudomonadati</taxon>
        <taxon>Bacteroidota</taxon>
        <taxon>Bacteroidia</taxon>
        <taxon>Bacteroidales</taxon>
        <taxon>Bacteroidaceae</taxon>
        <taxon>Bacteroides</taxon>
    </lineage>
</organism>
<dbReference type="Proteomes" id="UP000003416">
    <property type="component" value="Unassembled WGS sequence"/>
</dbReference>
<keyword evidence="2" id="KW-1185">Reference proteome</keyword>
<evidence type="ECO:0000313" key="1">
    <source>
        <dbReference type="EMBL" id="EGF57304.1"/>
    </source>
</evidence>
<proteinExistence type="predicted"/>
<protein>
    <submittedName>
        <fullName evidence="1">Uncharacterized protein</fullName>
    </submittedName>
</protein>
<evidence type="ECO:0000313" key="2">
    <source>
        <dbReference type="Proteomes" id="UP000003416"/>
    </source>
</evidence>
<reference evidence="1 2" key="1">
    <citation type="submission" date="2011-02" db="EMBL/GenBank/DDBJ databases">
        <authorList>
            <person name="Weinstock G."/>
            <person name="Sodergren E."/>
            <person name="Clifton S."/>
            <person name="Fulton L."/>
            <person name="Fulton B."/>
            <person name="Courtney L."/>
            <person name="Fronick C."/>
            <person name="Harrison M."/>
            <person name="Strong C."/>
            <person name="Farmer C."/>
            <person name="Delahaunty K."/>
            <person name="Markovic C."/>
            <person name="Hall O."/>
            <person name="Minx P."/>
            <person name="Tomlinson C."/>
            <person name="Mitreva M."/>
            <person name="Hou S."/>
            <person name="Chen J."/>
            <person name="Wollam A."/>
            <person name="Pepin K.H."/>
            <person name="Johnson M."/>
            <person name="Bhonagiri V."/>
            <person name="Zhang X."/>
            <person name="Suruliraj S."/>
            <person name="Warren W."/>
            <person name="Chinwalla A."/>
            <person name="Mardis E.R."/>
            <person name="Wilson R.K."/>
        </authorList>
    </citation>
    <scope>NUCLEOTIDE SEQUENCE [LARGE SCALE GENOMIC DNA]</scope>
    <source>
        <strain evidence="1 2">YIT 12057</strain>
    </source>
</reference>
<gene>
    <name evidence="1" type="ORF">HMPREF9446_01910</name>
</gene>
<comment type="caution">
    <text evidence="1">The sequence shown here is derived from an EMBL/GenBank/DDBJ whole genome shotgun (WGS) entry which is preliminary data.</text>
</comment>
<dbReference type="HOGENOM" id="CLU_3095497_0_0_10"/>
<dbReference type="EMBL" id="AFBN01000033">
    <property type="protein sequence ID" value="EGF57304.1"/>
    <property type="molecule type" value="Genomic_DNA"/>
</dbReference>
<sequence>METLFPHQNPIITDKYHFPDQSFSRQYFKKHTEMSHKEYRAKRGQTKGIQN</sequence>
<accession>F3PT44</accession>